<proteinExistence type="inferred from homology"/>
<evidence type="ECO:0000313" key="3">
    <source>
        <dbReference type="Proteomes" id="UP000192927"/>
    </source>
</evidence>
<dbReference type="GO" id="GO:0005739">
    <property type="term" value="C:mitochondrion"/>
    <property type="evidence" value="ECO:0007669"/>
    <property type="project" value="UniProtKB-SubCell"/>
</dbReference>
<dbReference type="PANTHER" id="PTHR28055:SF1">
    <property type="entry name" value="ALTERED INHERITANCE OF MITOCHONDRIA PROTEIN 41, MITOCHONDRIAL"/>
    <property type="match status" value="1"/>
</dbReference>
<dbReference type="AlphaFoldDB" id="A0A1W5CSA2"/>
<dbReference type="SUPFAM" id="SSF89095">
    <property type="entry name" value="GatB/YqeY motif"/>
    <property type="match status" value="1"/>
</dbReference>
<evidence type="ECO:0000256" key="1">
    <source>
        <dbReference type="RuleBase" id="RU365099"/>
    </source>
</evidence>
<organism evidence="2 3">
    <name type="scientific">Lasallia pustulata</name>
    <dbReference type="NCBI Taxonomy" id="136370"/>
    <lineage>
        <taxon>Eukaryota</taxon>
        <taxon>Fungi</taxon>
        <taxon>Dikarya</taxon>
        <taxon>Ascomycota</taxon>
        <taxon>Pezizomycotina</taxon>
        <taxon>Lecanoromycetes</taxon>
        <taxon>OSLEUM clade</taxon>
        <taxon>Umbilicariomycetidae</taxon>
        <taxon>Umbilicariales</taxon>
        <taxon>Umbilicariaceae</taxon>
        <taxon>Lasallia</taxon>
    </lineage>
</organism>
<sequence>MSAVRSHLQPIRLCLRCSYTTAAAANTTPSATPLLLKLRSDLKTAMKTKDTNRLNVLRSLLAEITNASKTSSPITTDLQLLSLLRKRAAMSRTAAQEFGAAKRTDLKDKEEAQVAVLEEYAGEVDTIGEEEITRVVGEVIGRMVSDEKKLDLGSVLKNLLGPGGAFNGKPVEKAEVAKIVASLMADLIRKHTAQRSSEV</sequence>
<dbReference type="EMBL" id="FWEW01000088">
    <property type="protein sequence ID" value="SLM33703.1"/>
    <property type="molecule type" value="Genomic_DNA"/>
</dbReference>
<evidence type="ECO:0000313" key="2">
    <source>
        <dbReference type="EMBL" id="SLM33703.1"/>
    </source>
</evidence>
<gene>
    <name evidence="1" type="primary">AIM41</name>
</gene>
<name>A0A1W5CSA2_9LECA</name>
<accession>A0A1W5CSA2</accession>
<dbReference type="Proteomes" id="UP000192927">
    <property type="component" value="Unassembled WGS sequence"/>
</dbReference>
<keyword evidence="1" id="KW-0496">Mitochondrion</keyword>
<protein>
    <recommendedName>
        <fullName evidence="1">Altered inheritance of mitochondria protein 41</fullName>
    </recommendedName>
</protein>
<dbReference type="InterPro" id="IPR042184">
    <property type="entry name" value="YqeY/Aim41_N"/>
</dbReference>
<comment type="subcellular location">
    <subcellularLocation>
        <location evidence="1">Mitochondrion</location>
    </subcellularLocation>
</comment>
<dbReference type="Pfam" id="PF09424">
    <property type="entry name" value="YqeY"/>
    <property type="match status" value="1"/>
</dbReference>
<dbReference type="PANTHER" id="PTHR28055">
    <property type="entry name" value="ALTERED INHERITANCE OF MITOCHONDRIA PROTEIN 41, MITOCHONDRIAL"/>
    <property type="match status" value="1"/>
</dbReference>
<reference evidence="3" key="1">
    <citation type="submission" date="2017-03" db="EMBL/GenBank/DDBJ databases">
        <authorList>
            <person name="Sharma R."/>
            <person name="Thines M."/>
        </authorList>
    </citation>
    <scope>NUCLEOTIDE SEQUENCE [LARGE SCALE GENOMIC DNA]</scope>
</reference>
<dbReference type="GO" id="GO:0016884">
    <property type="term" value="F:carbon-nitrogen ligase activity, with glutamine as amido-N-donor"/>
    <property type="evidence" value="ECO:0007669"/>
    <property type="project" value="UniProtKB-UniRule"/>
</dbReference>
<dbReference type="InterPro" id="IPR019004">
    <property type="entry name" value="YqeY/Aim41"/>
</dbReference>
<comment type="similarity">
    <text evidence="1">Belongs to the AIM41 family.</text>
</comment>
<dbReference type="Gene3D" id="1.10.1510.10">
    <property type="entry name" value="Uncharacterised protein YqeY/AIM41 PF09424, N-terminal domain"/>
    <property type="match status" value="1"/>
</dbReference>
<keyword evidence="3" id="KW-1185">Reference proteome</keyword>
<dbReference type="InterPro" id="IPR003789">
    <property type="entry name" value="Asn/Gln_tRNA_amidoTrase-B-like"/>
</dbReference>